<feature type="compositionally biased region" description="Polar residues" evidence="1">
    <location>
        <begin position="154"/>
        <end position="170"/>
    </location>
</feature>
<sequence length="182" mass="20270">MGISLETSDVLAERRHRSASSADTAGSETNSEEVCAENSQGQTCKRTQARWADLSEEDAHWAELSGEEDELSTQDSLDRVEYPKKHCQDRTTEKLGDSHQSSPVPVERAGERRPARDTREARRSSESLRWSVKGSPLADAADAEVPARPRRSAHTQQSEWEGSKWGSQSWEGGWSKSSRNKS</sequence>
<protein>
    <submittedName>
        <fullName evidence="2">Uncharacterized protein</fullName>
    </submittedName>
</protein>
<evidence type="ECO:0000256" key="1">
    <source>
        <dbReference type="SAM" id="MobiDB-lite"/>
    </source>
</evidence>
<feature type="compositionally biased region" description="Polar residues" evidence="1">
    <location>
        <begin position="19"/>
        <end position="29"/>
    </location>
</feature>
<dbReference type="AlphaFoldDB" id="A0A813IUP6"/>
<organism evidence="2 3">
    <name type="scientific">Polarella glacialis</name>
    <name type="common">Dinoflagellate</name>
    <dbReference type="NCBI Taxonomy" id="89957"/>
    <lineage>
        <taxon>Eukaryota</taxon>
        <taxon>Sar</taxon>
        <taxon>Alveolata</taxon>
        <taxon>Dinophyceae</taxon>
        <taxon>Suessiales</taxon>
        <taxon>Suessiaceae</taxon>
        <taxon>Polarella</taxon>
    </lineage>
</organism>
<proteinExistence type="predicted"/>
<feature type="compositionally biased region" description="Basic and acidic residues" evidence="1">
    <location>
        <begin position="76"/>
        <end position="97"/>
    </location>
</feature>
<accession>A0A813IUP6</accession>
<feature type="region of interest" description="Disordered" evidence="1">
    <location>
        <begin position="1"/>
        <end position="182"/>
    </location>
</feature>
<evidence type="ECO:0000313" key="2">
    <source>
        <dbReference type="EMBL" id="CAE8656897.1"/>
    </source>
</evidence>
<name>A0A813IUP6_POLGL</name>
<reference evidence="2" key="1">
    <citation type="submission" date="2021-02" db="EMBL/GenBank/DDBJ databases">
        <authorList>
            <person name="Dougan E. K."/>
            <person name="Rhodes N."/>
            <person name="Thang M."/>
            <person name="Chan C."/>
        </authorList>
    </citation>
    <scope>NUCLEOTIDE SEQUENCE</scope>
</reference>
<gene>
    <name evidence="2" type="ORF">PGLA2088_LOCUS12451</name>
</gene>
<comment type="caution">
    <text evidence="2">The sequence shown here is derived from an EMBL/GenBank/DDBJ whole genome shotgun (WGS) entry which is preliminary data.</text>
</comment>
<dbReference type="Proteomes" id="UP000626109">
    <property type="component" value="Unassembled WGS sequence"/>
</dbReference>
<feature type="non-terminal residue" evidence="2">
    <location>
        <position position="182"/>
    </location>
</feature>
<evidence type="ECO:0000313" key="3">
    <source>
        <dbReference type="Proteomes" id="UP000626109"/>
    </source>
</evidence>
<feature type="compositionally biased region" description="Polar residues" evidence="1">
    <location>
        <begin position="37"/>
        <end position="46"/>
    </location>
</feature>
<feature type="compositionally biased region" description="Basic and acidic residues" evidence="1">
    <location>
        <begin position="108"/>
        <end position="126"/>
    </location>
</feature>
<dbReference type="EMBL" id="CAJNNW010014647">
    <property type="protein sequence ID" value="CAE8656897.1"/>
    <property type="molecule type" value="Genomic_DNA"/>
</dbReference>